<sequence length="264" mass="30805">MPNSFIDYVYETGASLTNDLYEGVNYVLGSEHIINIYNSAKIALSSDVAANFILWSFGFGPTYYGWKCIAFTFISGTLKYWGRKEINDYLGEDYYHFKHIIAGAFGEGFYYASNYLFKTILDNNILFNKFDLLYKLINGAINNIAWEYFSETLQDLKNKNEWLEYSKYVYSIETFDCFFSDNIMSCIILKQPIGTISRTYGAYIREKIKNKYSESNSDKITEFIYYYNVIHITTGVGKCVEEHDIANYSDAIEFYDIEYDYVTI</sequence>
<organism evidence="1 2">
    <name type="scientific">Candidatus Aquarickettsia rohweri</name>
    <dbReference type="NCBI Taxonomy" id="2602574"/>
    <lineage>
        <taxon>Bacteria</taxon>
        <taxon>Pseudomonadati</taxon>
        <taxon>Pseudomonadota</taxon>
        <taxon>Alphaproteobacteria</taxon>
        <taxon>Rickettsiales</taxon>
        <taxon>Candidatus Midichloriaceae</taxon>
        <taxon>Candidatus Aquarickettsia</taxon>
    </lineage>
</organism>
<accession>A0A3R9ZJS6</accession>
<evidence type="ECO:0000313" key="2">
    <source>
        <dbReference type="Proteomes" id="UP000279470"/>
    </source>
</evidence>
<evidence type="ECO:0000313" key="1">
    <source>
        <dbReference type="EMBL" id="RST64749.1"/>
    </source>
</evidence>
<dbReference type="EMBL" id="RXFM01000059">
    <property type="protein sequence ID" value="RST64749.1"/>
    <property type="molecule type" value="Genomic_DNA"/>
</dbReference>
<comment type="caution">
    <text evidence="1">The sequence shown here is derived from an EMBL/GenBank/DDBJ whole genome shotgun (WGS) entry which is preliminary data.</text>
</comment>
<dbReference type="AlphaFoldDB" id="A0A3R9ZJS6"/>
<reference evidence="2" key="1">
    <citation type="submission" date="2018-11" db="EMBL/GenBank/DDBJ databases">
        <title>Phylogenetic, genomic, and biogeographic characterization of a novel and ubiquitous marine invertebrate-associated Rickettsiales parasite, Candidatus Marinoinvertebrata rohwerii, gen. nov., sp. nov.</title>
        <authorList>
            <person name="Klinges J.G."/>
            <person name="Rosales S.M."/>
            <person name="Mcminds R."/>
            <person name="Shaver E.C."/>
            <person name="Shantz A."/>
            <person name="Peters E.C."/>
            <person name="Burkepile D.E."/>
            <person name="Silliman B.R."/>
            <person name="Vega Thurber R.L."/>
        </authorList>
    </citation>
    <scope>NUCLEOTIDE SEQUENCE [LARGE SCALE GENOMIC DNA]</scope>
    <source>
        <strain evidence="2">a_cerv_44</strain>
    </source>
</reference>
<protein>
    <submittedName>
        <fullName evidence="1">Uncharacterized protein</fullName>
    </submittedName>
</protein>
<keyword evidence="2" id="KW-1185">Reference proteome</keyword>
<dbReference type="Proteomes" id="UP000279470">
    <property type="component" value="Unassembled WGS sequence"/>
</dbReference>
<dbReference type="RefSeq" id="WP_126044938.1">
    <property type="nucleotide sequence ID" value="NZ_RXFM01000059.1"/>
</dbReference>
<name>A0A3R9ZJS6_9RICK</name>
<proteinExistence type="predicted"/>
<gene>
    <name evidence="1" type="ORF">EIC27_04545</name>
</gene>